<comment type="similarity">
    <text evidence="1">Belongs to the type-I restriction system S methylase family.</text>
</comment>
<dbReference type="GO" id="GO:0004519">
    <property type="term" value="F:endonuclease activity"/>
    <property type="evidence" value="ECO:0007669"/>
    <property type="project" value="UniProtKB-KW"/>
</dbReference>
<dbReference type="PANTHER" id="PTHR30408:SF12">
    <property type="entry name" value="TYPE I RESTRICTION ENZYME MJAVIII SPECIFICITY SUBUNIT"/>
    <property type="match status" value="1"/>
</dbReference>
<dbReference type="SUPFAM" id="SSF116734">
    <property type="entry name" value="DNA methylase specificity domain"/>
    <property type="match status" value="2"/>
</dbReference>
<keyword evidence="5" id="KW-0378">Hydrolase</keyword>
<evidence type="ECO:0000313" key="6">
    <source>
        <dbReference type="Proteomes" id="UP001150055"/>
    </source>
</evidence>
<dbReference type="Proteomes" id="UP001150055">
    <property type="component" value="Unassembled WGS sequence"/>
</dbReference>
<reference evidence="5" key="1">
    <citation type="submission" date="2022-12" db="EMBL/GenBank/DDBJ databases">
        <title>Acinetobacter lactucae: Emerging opportunistic pathogenic species of genus Acinetobacter isolated from immunocompromised patients in clinical settings of India.</title>
        <authorList>
            <person name="Amar A.K."/>
            <person name="Sawant A.R."/>
            <person name="Meera M."/>
            <person name="Tomar A."/>
            <person name="Sistla S."/>
            <person name="Prashanth K."/>
        </authorList>
    </citation>
    <scope>NUCLEOTIDE SEQUENCE</scope>
    <source>
        <strain evidence="5">PKAL1828C</strain>
    </source>
</reference>
<accession>A0AB35JYX9</accession>
<evidence type="ECO:0000313" key="5">
    <source>
        <dbReference type="EMBL" id="MDD9320353.1"/>
    </source>
</evidence>
<name>A0AB35JYX9_9GAMM</name>
<organism evidence="5 6">
    <name type="scientific">Acinetobacter lactucae</name>
    <dbReference type="NCBI Taxonomy" id="1785128"/>
    <lineage>
        <taxon>Bacteria</taxon>
        <taxon>Pseudomonadati</taxon>
        <taxon>Pseudomonadota</taxon>
        <taxon>Gammaproteobacteria</taxon>
        <taxon>Moraxellales</taxon>
        <taxon>Moraxellaceae</taxon>
        <taxon>Acinetobacter</taxon>
        <taxon>Acinetobacter calcoaceticus/baumannii complex</taxon>
    </lineage>
</organism>
<dbReference type="Pfam" id="PF01420">
    <property type="entry name" value="Methylase_S"/>
    <property type="match status" value="2"/>
</dbReference>
<evidence type="ECO:0000256" key="3">
    <source>
        <dbReference type="ARBA" id="ARBA00023125"/>
    </source>
</evidence>
<dbReference type="InterPro" id="IPR052021">
    <property type="entry name" value="Type-I_RS_S_subunit"/>
</dbReference>
<dbReference type="EMBL" id="JALNTG010000031">
    <property type="protein sequence ID" value="MDD9320353.1"/>
    <property type="molecule type" value="Genomic_DNA"/>
</dbReference>
<dbReference type="GO" id="GO:0009307">
    <property type="term" value="P:DNA restriction-modification system"/>
    <property type="evidence" value="ECO:0007669"/>
    <property type="project" value="UniProtKB-KW"/>
</dbReference>
<feature type="domain" description="Type I restriction modification DNA specificity" evidence="4">
    <location>
        <begin position="29"/>
        <end position="182"/>
    </location>
</feature>
<comment type="caution">
    <text evidence="5">The sequence shown here is derived from an EMBL/GenBank/DDBJ whole genome shotgun (WGS) entry which is preliminary data.</text>
</comment>
<keyword evidence="5" id="KW-0255">Endonuclease</keyword>
<dbReference type="PANTHER" id="PTHR30408">
    <property type="entry name" value="TYPE-1 RESTRICTION ENZYME ECOKI SPECIFICITY PROTEIN"/>
    <property type="match status" value="1"/>
</dbReference>
<dbReference type="GO" id="GO:0003677">
    <property type="term" value="F:DNA binding"/>
    <property type="evidence" value="ECO:0007669"/>
    <property type="project" value="UniProtKB-KW"/>
</dbReference>
<gene>
    <name evidence="5" type="ORF">M0O54_09510</name>
</gene>
<keyword evidence="5" id="KW-0540">Nuclease</keyword>
<feature type="domain" description="Type I restriction modification DNA specificity" evidence="4">
    <location>
        <begin position="224"/>
        <end position="388"/>
    </location>
</feature>
<dbReference type="Gene3D" id="3.90.220.20">
    <property type="entry name" value="DNA methylase specificity domains"/>
    <property type="match status" value="2"/>
</dbReference>
<evidence type="ECO:0000256" key="1">
    <source>
        <dbReference type="ARBA" id="ARBA00010923"/>
    </source>
</evidence>
<protein>
    <submittedName>
        <fullName evidence="5">Restriction endonuclease subunit S</fullName>
    </submittedName>
</protein>
<dbReference type="Gene3D" id="1.10.287.1120">
    <property type="entry name" value="Bipartite methylase S protein"/>
    <property type="match status" value="2"/>
</dbReference>
<dbReference type="RefSeq" id="WP_274567914.1">
    <property type="nucleotide sequence ID" value="NZ_JALNTF010000010.1"/>
</dbReference>
<keyword evidence="2" id="KW-0680">Restriction system</keyword>
<proteinExistence type="inferred from homology"/>
<dbReference type="InterPro" id="IPR000055">
    <property type="entry name" value="Restrct_endonuc_typeI_TRD"/>
</dbReference>
<dbReference type="CDD" id="cd17262">
    <property type="entry name" value="RMtype1_S_Aco12261I-TRD2-CR2"/>
    <property type="match status" value="1"/>
</dbReference>
<sequence>MMIQQNLFNVQDEINTPVGYKKTEVGIIPEDWIIRSIGDFAPLQRGFDLPSRLRKDGLYPVIYSNGFVNTHTEYKVKGPGILTGRSGTIGKVHYVEQNYWPHNTSLWVTKFNEVDPKFIYFLFSKIGFERFLSGSGVPTLNRNDAHSFMIQLPKSIEEQKKIARVLSDTDALISELAKIIEKKQAIKTATMQQLLTGTTRLPEFALREDGTPKGYKESELGQIPEDWGVALLADAVTFLDGLRKPVKASNRSTKQGVYPYYGASGIVDYVDDYIFDDNLILLGEDGENILSRNLPLAFKVSGKVWVNNHAHVMKPRPDFNISYLTEFLESLDYSLLNSGTAQPKLNKKTCMNIKVLKPSLAEQILIGNIIDEMDQEILLGIKRLNKIKSIKQGMMQELLTGKTRLV</sequence>
<dbReference type="CDD" id="cd17267">
    <property type="entry name" value="RMtype1_S_EcoAO83I-TRD1-CR1_like"/>
    <property type="match status" value="1"/>
</dbReference>
<keyword evidence="3" id="KW-0238">DNA-binding</keyword>
<evidence type="ECO:0000256" key="2">
    <source>
        <dbReference type="ARBA" id="ARBA00022747"/>
    </source>
</evidence>
<dbReference type="AlphaFoldDB" id="A0AB35JYX9"/>
<evidence type="ECO:0000259" key="4">
    <source>
        <dbReference type="Pfam" id="PF01420"/>
    </source>
</evidence>
<dbReference type="InterPro" id="IPR044946">
    <property type="entry name" value="Restrct_endonuc_typeI_TRD_sf"/>
</dbReference>